<evidence type="ECO:0000259" key="3">
    <source>
        <dbReference type="Pfam" id="PF11611"/>
    </source>
</evidence>
<evidence type="ECO:0000256" key="1">
    <source>
        <dbReference type="ARBA" id="ARBA00022729"/>
    </source>
</evidence>
<comment type="caution">
    <text evidence="4">The sequence shown here is derived from an EMBL/GenBank/DDBJ whole genome shotgun (WGS) entry which is preliminary data.</text>
</comment>
<dbReference type="InterPro" id="IPR029051">
    <property type="entry name" value="DUF4352"/>
</dbReference>
<feature type="domain" description="DUF4352" evidence="3">
    <location>
        <begin position="154"/>
        <end position="245"/>
    </location>
</feature>
<proteinExistence type="predicted"/>
<dbReference type="Gene3D" id="2.60.40.1240">
    <property type="match status" value="1"/>
</dbReference>
<reference evidence="4 5" key="1">
    <citation type="submission" date="2020-07" db="EMBL/GenBank/DDBJ databases">
        <title>Sequencing the genomes of 1000 actinobacteria strains.</title>
        <authorList>
            <person name="Klenk H.-P."/>
        </authorList>
    </citation>
    <scope>NUCLEOTIDE SEQUENCE [LARGE SCALE GENOMIC DNA]</scope>
    <source>
        <strain evidence="4 5">DSM 45975</strain>
    </source>
</reference>
<dbReference type="InterPro" id="IPR029050">
    <property type="entry name" value="Immunoprotect_excell_Ig-like"/>
</dbReference>
<feature type="transmembrane region" description="Helical" evidence="2">
    <location>
        <begin position="74"/>
        <end position="98"/>
    </location>
</feature>
<keyword evidence="5" id="KW-1185">Reference proteome</keyword>
<evidence type="ECO:0000256" key="2">
    <source>
        <dbReference type="SAM" id="Phobius"/>
    </source>
</evidence>
<accession>A0A839DNW8</accession>
<dbReference type="RefSeq" id="WP_182542107.1">
    <property type="nucleotide sequence ID" value="NZ_JACGWZ010000001.1"/>
</dbReference>
<protein>
    <recommendedName>
        <fullName evidence="3">DUF4352 domain-containing protein</fullName>
    </recommendedName>
</protein>
<dbReference type="EMBL" id="JACGWZ010000001">
    <property type="protein sequence ID" value="MBA8822753.1"/>
    <property type="molecule type" value="Genomic_DNA"/>
</dbReference>
<gene>
    <name evidence="4" type="ORF">FHX42_000082</name>
</gene>
<evidence type="ECO:0000313" key="5">
    <source>
        <dbReference type="Proteomes" id="UP000569329"/>
    </source>
</evidence>
<feature type="transmembrane region" description="Helical" evidence="2">
    <location>
        <begin position="21"/>
        <end position="38"/>
    </location>
</feature>
<name>A0A839DNW8_9PSEU</name>
<sequence length="254" mass="27009">MTYQQQPTSEPYVTPQRPKNGMGVTALVLGILGLLLAWIPFIGFVGFVLGVLAIVFGGIAVYRSHKKIATNPVVSYFGLGLGALAFVVSTVVFGALVVSSAQYAQNAGDRLDVPSVENQGGSSEEKVVRLGFGEQHTWSGGETISVAKPEEHTPSEQFMRAPEGKRYVAVDVTIRNEGKTEYNVVQTTITAQHGGQAAKQSPMAGDPMPNVQLPPGGETTYTAVFEIGEQPGKLQLSVQPNAFAADTAYFSGKF</sequence>
<keyword evidence="1" id="KW-0732">Signal</keyword>
<organism evidence="4 5">
    <name type="scientific">Halosaccharopolyspora lacisalsi</name>
    <dbReference type="NCBI Taxonomy" id="1000566"/>
    <lineage>
        <taxon>Bacteria</taxon>
        <taxon>Bacillati</taxon>
        <taxon>Actinomycetota</taxon>
        <taxon>Actinomycetes</taxon>
        <taxon>Pseudonocardiales</taxon>
        <taxon>Pseudonocardiaceae</taxon>
        <taxon>Halosaccharopolyspora</taxon>
    </lineage>
</organism>
<keyword evidence="2" id="KW-0472">Membrane</keyword>
<keyword evidence="2" id="KW-1133">Transmembrane helix</keyword>
<dbReference type="AlphaFoldDB" id="A0A839DNW8"/>
<evidence type="ECO:0000313" key="4">
    <source>
        <dbReference type="EMBL" id="MBA8822753.1"/>
    </source>
</evidence>
<feature type="transmembrane region" description="Helical" evidence="2">
    <location>
        <begin position="44"/>
        <end position="62"/>
    </location>
</feature>
<keyword evidence="2" id="KW-0812">Transmembrane</keyword>
<dbReference type="Pfam" id="PF11611">
    <property type="entry name" value="DUF4352"/>
    <property type="match status" value="1"/>
</dbReference>
<dbReference type="Proteomes" id="UP000569329">
    <property type="component" value="Unassembled WGS sequence"/>
</dbReference>